<comment type="cofactor">
    <cofactor evidence="2">
        <name>Mn(2+)</name>
        <dbReference type="ChEBI" id="CHEBI:29035"/>
    </cofactor>
</comment>
<dbReference type="GO" id="GO:0005737">
    <property type="term" value="C:cytoplasm"/>
    <property type="evidence" value="ECO:0007669"/>
    <property type="project" value="TreeGrafter"/>
</dbReference>
<evidence type="ECO:0000256" key="2">
    <source>
        <dbReference type="ARBA" id="ARBA00001936"/>
    </source>
</evidence>
<keyword evidence="6" id="KW-0479">Metal-binding</keyword>
<reference evidence="9 10" key="1">
    <citation type="submission" date="2007-08" db="EMBL/GenBank/DDBJ databases">
        <title>Complete sequence of Roseiflexus castenholzii DSM 13941.</title>
        <authorList>
            <consortium name="US DOE Joint Genome Institute"/>
            <person name="Copeland A."/>
            <person name="Lucas S."/>
            <person name="Lapidus A."/>
            <person name="Barry K."/>
            <person name="Glavina del Rio T."/>
            <person name="Dalin E."/>
            <person name="Tice H."/>
            <person name="Pitluck S."/>
            <person name="Thompson L.S."/>
            <person name="Brettin T."/>
            <person name="Bruce D."/>
            <person name="Detter J.C."/>
            <person name="Han C."/>
            <person name="Tapia R."/>
            <person name="Schmutz J."/>
            <person name="Larimer F."/>
            <person name="Land M."/>
            <person name="Hauser L."/>
            <person name="Kyrpides N."/>
            <person name="Mikhailova N."/>
            <person name="Bryant D.A."/>
            <person name="Hanada S."/>
            <person name="Tsukatani Y."/>
            <person name="Richardson P."/>
        </authorList>
    </citation>
    <scope>NUCLEOTIDE SEQUENCE [LARGE SCALE GENOMIC DNA]</scope>
    <source>
        <strain evidence="10">DSM 13941 / HLO8</strain>
    </source>
</reference>
<dbReference type="AlphaFoldDB" id="A7NRK1"/>
<dbReference type="HOGENOM" id="CLU_039453_1_1_0"/>
<name>A7NRK1_ROSCS</name>
<dbReference type="RefSeq" id="WP_012122618.1">
    <property type="nucleotide sequence ID" value="NC_009767.1"/>
</dbReference>
<dbReference type="Pfam" id="PF13023">
    <property type="entry name" value="HD_3"/>
    <property type="match status" value="1"/>
</dbReference>
<evidence type="ECO:0000256" key="6">
    <source>
        <dbReference type="ARBA" id="ARBA00022723"/>
    </source>
</evidence>
<evidence type="ECO:0000256" key="3">
    <source>
        <dbReference type="ARBA" id="ARBA00001941"/>
    </source>
</evidence>
<proteinExistence type="predicted"/>
<comment type="catalytic activity">
    <reaction evidence="1">
        <text>a 2'-deoxyribonucleoside 5'-phosphate + H2O = a 2'-deoxyribonucleoside + phosphate</text>
        <dbReference type="Rhea" id="RHEA:36167"/>
        <dbReference type="ChEBI" id="CHEBI:15377"/>
        <dbReference type="ChEBI" id="CHEBI:18274"/>
        <dbReference type="ChEBI" id="CHEBI:43474"/>
        <dbReference type="ChEBI" id="CHEBI:65317"/>
        <dbReference type="EC" id="3.1.3.89"/>
    </reaction>
</comment>
<dbReference type="OrthoDB" id="9796032at2"/>
<dbReference type="EC" id="3.1.3.89" evidence="5"/>
<gene>
    <name evidence="9" type="ordered locus">Rcas_4166</name>
</gene>
<sequence>MDAQTAATYARLAERIISLKMLPRAGWLQRGISAAESVAEHSFGIAALALVFTAADDTFDRERLLALALVHDLAEALLGDLPLSARRLIGESVKCDAERRAMVELCDALPGGDHLVLLWDEYAAGTTREARFVKALDRVEMLAQALAYERAGNRSLDEFWVDATGGLAEFPHLAAFVTWLAAQRPT</sequence>
<dbReference type="eggNOG" id="COG1896">
    <property type="taxonomic scope" value="Bacteria"/>
</dbReference>
<keyword evidence="7 9" id="KW-0378">Hydrolase</keyword>
<comment type="cofactor">
    <cofactor evidence="3">
        <name>Co(2+)</name>
        <dbReference type="ChEBI" id="CHEBI:48828"/>
    </cofactor>
</comment>
<dbReference type="InterPro" id="IPR003607">
    <property type="entry name" value="HD/PDEase_dom"/>
</dbReference>
<dbReference type="InterPro" id="IPR006674">
    <property type="entry name" value="HD_domain"/>
</dbReference>
<comment type="subunit">
    <text evidence="4">Homodimer.</text>
</comment>
<dbReference type="PANTHER" id="PTHR11845">
    <property type="entry name" value="5'-DEOXYNUCLEOTIDASE HDDC2"/>
    <property type="match status" value="1"/>
</dbReference>
<organism evidence="9 10">
    <name type="scientific">Roseiflexus castenholzii (strain DSM 13941 / HLO8)</name>
    <dbReference type="NCBI Taxonomy" id="383372"/>
    <lineage>
        <taxon>Bacteria</taxon>
        <taxon>Bacillati</taxon>
        <taxon>Chloroflexota</taxon>
        <taxon>Chloroflexia</taxon>
        <taxon>Chloroflexales</taxon>
        <taxon>Roseiflexineae</taxon>
        <taxon>Roseiflexaceae</taxon>
        <taxon>Roseiflexus</taxon>
    </lineage>
</organism>
<dbReference type="Gene3D" id="1.10.3210.10">
    <property type="entry name" value="Hypothetical protein af1432"/>
    <property type="match status" value="1"/>
</dbReference>
<dbReference type="EMBL" id="CP000804">
    <property type="protein sequence ID" value="ABU60197.1"/>
    <property type="molecule type" value="Genomic_DNA"/>
</dbReference>
<dbReference type="SMART" id="SM00471">
    <property type="entry name" value="HDc"/>
    <property type="match status" value="1"/>
</dbReference>
<protein>
    <recommendedName>
        <fullName evidence="5">5'-deoxynucleotidase</fullName>
        <ecNumber evidence="5">3.1.3.89</ecNumber>
    </recommendedName>
</protein>
<accession>A7NRK1</accession>
<keyword evidence="10" id="KW-1185">Reference proteome</keyword>
<dbReference type="GO" id="GO:0046872">
    <property type="term" value="F:metal ion binding"/>
    <property type="evidence" value="ECO:0007669"/>
    <property type="project" value="UniProtKB-KW"/>
</dbReference>
<feature type="domain" description="HD/PDEase" evidence="8">
    <location>
        <begin position="34"/>
        <end position="151"/>
    </location>
</feature>
<dbReference type="STRING" id="383372.Rcas_4166"/>
<evidence type="ECO:0000256" key="1">
    <source>
        <dbReference type="ARBA" id="ARBA00001638"/>
    </source>
</evidence>
<dbReference type="Proteomes" id="UP000000263">
    <property type="component" value="Chromosome"/>
</dbReference>
<dbReference type="SUPFAM" id="SSF109604">
    <property type="entry name" value="HD-domain/PDEase-like"/>
    <property type="match status" value="1"/>
</dbReference>
<evidence type="ECO:0000256" key="5">
    <source>
        <dbReference type="ARBA" id="ARBA00012964"/>
    </source>
</evidence>
<evidence type="ECO:0000313" key="9">
    <source>
        <dbReference type="EMBL" id="ABU60197.1"/>
    </source>
</evidence>
<evidence type="ECO:0000259" key="8">
    <source>
        <dbReference type="SMART" id="SM00471"/>
    </source>
</evidence>
<evidence type="ECO:0000313" key="10">
    <source>
        <dbReference type="Proteomes" id="UP000000263"/>
    </source>
</evidence>
<dbReference type="PANTHER" id="PTHR11845:SF13">
    <property type="entry name" value="5'-DEOXYNUCLEOTIDASE HDDC2"/>
    <property type="match status" value="1"/>
</dbReference>
<dbReference type="InterPro" id="IPR039356">
    <property type="entry name" value="YfbR/HDDC2"/>
</dbReference>
<dbReference type="KEGG" id="rca:Rcas_4166"/>
<evidence type="ECO:0000256" key="4">
    <source>
        <dbReference type="ARBA" id="ARBA00011738"/>
    </source>
</evidence>
<dbReference type="GO" id="GO:0002953">
    <property type="term" value="F:5'-deoxynucleotidase activity"/>
    <property type="evidence" value="ECO:0007669"/>
    <property type="project" value="UniProtKB-EC"/>
</dbReference>
<evidence type="ECO:0000256" key="7">
    <source>
        <dbReference type="ARBA" id="ARBA00022801"/>
    </source>
</evidence>